<dbReference type="Pfam" id="PF10979">
    <property type="entry name" value="DUF2786"/>
    <property type="match status" value="1"/>
</dbReference>
<dbReference type="InterPro" id="IPR024498">
    <property type="entry name" value="DUF2786"/>
</dbReference>
<reference evidence="3 4" key="1">
    <citation type="journal article" date="2012" name="Stand. Genomic Sci.">
        <title>Complete genome sequence of the melanogenic marine bacterium Marinomonas mediterranea type strain (MMB-1(T)).</title>
        <authorList>
            <person name="Lucas-Elio P."/>
            <person name="Goodwin L."/>
            <person name="Woyke T."/>
            <person name="Pitluck S."/>
            <person name="Nolan M."/>
            <person name="Kyrpides N.C."/>
            <person name="Detter J.C."/>
            <person name="Copeland A."/>
            <person name="Teshima H."/>
            <person name="Bruce D."/>
            <person name="Detter C."/>
            <person name="Tapia R."/>
            <person name="Han S."/>
            <person name="Land M.L."/>
            <person name="Ivanova N."/>
            <person name="Mikhailova N."/>
            <person name="Johnston A.W."/>
            <person name="Sanchez-Amat A."/>
        </authorList>
    </citation>
    <scope>NUCLEOTIDE SEQUENCE [LARGE SCALE GENOMIC DNA]</scope>
    <source>
        <strain evidence="4">ATCC 700492 / JCM 21426 / NBRC 103028 / MMB-1</strain>
    </source>
</reference>
<dbReference type="HOGENOM" id="CLU_093461_1_0_6"/>
<dbReference type="InterPro" id="IPR055592">
    <property type="entry name" value="DUF7168"/>
</dbReference>
<evidence type="ECO:0000259" key="1">
    <source>
        <dbReference type="Pfam" id="PF10979"/>
    </source>
</evidence>
<accession>F2K1E3</accession>
<keyword evidence="4" id="KW-1185">Reference proteome</keyword>
<name>F2K1E3_MARM1</name>
<feature type="domain" description="DUF7168" evidence="2">
    <location>
        <begin position="52"/>
        <end position="183"/>
    </location>
</feature>
<proteinExistence type="predicted"/>
<dbReference type="EMBL" id="CP002583">
    <property type="protein sequence ID" value="ADZ91074.1"/>
    <property type="molecule type" value="Genomic_DNA"/>
</dbReference>
<dbReference type="KEGG" id="mme:Marme_1818"/>
<dbReference type="RefSeq" id="WP_013660979.1">
    <property type="nucleotide sequence ID" value="NC_015276.1"/>
</dbReference>
<evidence type="ECO:0000313" key="3">
    <source>
        <dbReference type="EMBL" id="ADZ91074.1"/>
    </source>
</evidence>
<dbReference type="STRING" id="717774.Marme_1818"/>
<dbReference type="Pfam" id="PF23771">
    <property type="entry name" value="DUF7168"/>
    <property type="match status" value="1"/>
</dbReference>
<dbReference type="eggNOG" id="ENOG5032SJJ">
    <property type="taxonomic scope" value="Bacteria"/>
</dbReference>
<dbReference type="OrthoDB" id="7275531at2"/>
<gene>
    <name evidence="3" type="ordered locus">Marme_1818</name>
</gene>
<dbReference type="Proteomes" id="UP000001062">
    <property type="component" value="Chromosome"/>
</dbReference>
<sequence>MSNRRYEEKIRKLLALSQSDNPHEAEIAKRQAMALMKKHKMDEGDLSILEMKSRTIRRKSLKEFECYLIKAITQISGTYCTIEKTVDVKSNRYQWLSSVVFIGFDTHAQLASYSFDVLYTQLERERKNFKKKYNANAMLQDQFCLGWAYSACEKLINVFGKKNVPEDVTKHRTKVSKDHKPVKFKSIQLDDSKDGLTCGALGFKAGQSAKLNNATTSQRATQLRIGGLS</sequence>
<evidence type="ECO:0000259" key="2">
    <source>
        <dbReference type="Pfam" id="PF23771"/>
    </source>
</evidence>
<dbReference type="AlphaFoldDB" id="F2K1E3"/>
<dbReference type="PATRIC" id="fig|717774.3.peg.1875"/>
<protein>
    <submittedName>
        <fullName evidence="3">Uncharacterized protein</fullName>
    </submittedName>
</protein>
<evidence type="ECO:0000313" key="4">
    <source>
        <dbReference type="Proteomes" id="UP000001062"/>
    </source>
</evidence>
<feature type="domain" description="DUF2786" evidence="1">
    <location>
        <begin position="8"/>
        <end position="42"/>
    </location>
</feature>
<organism evidence="3 4">
    <name type="scientific">Marinomonas mediterranea (strain ATCC 700492 / JCM 21426 / NBRC 103028 / MMB-1)</name>
    <dbReference type="NCBI Taxonomy" id="717774"/>
    <lineage>
        <taxon>Bacteria</taxon>
        <taxon>Pseudomonadati</taxon>
        <taxon>Pseudomonadota</taxon>
        <taxon>Gammaproteobacteria</taxon>
        <taxon>Oceanospirillales</taxon>
        <taxon>Oceanospirillaceae</taxon>
        <taxon>Marinomonas</taxon>
    </lineage>
</organism>